<evidence type="ECO:0000256" key="1">
    <source>
        <dbReference type="ARBA" id="ARBA00004370"/>
    </source>
</evidence>
<dbReference type="GO" id="GO:0008528">
    <property type="term" value="F:G protein-coupled peptide receptor activity"/>
    <property type="evidence" value="ECO:0007669"/>
    <property type="project" value="InterPro"/>
</dbReference>
<dbReference type="InterPro" id="IPR017452">
    <property type="entry name" value="GPCR_Rhodpsn_7TM"/>
</dbReference>
<dbReference type="STRING" id="2018661.A0A2A2K958"/>
<evidence type="ECO:0000256" key="6">
    <source>
        <dbReference type="SAM" id="Phobius"/>
    </source>
</evidence>
<evidence type="ECO:0000313" key="8">
    <source>
        <dbReference type="EMBL" id="PAV70440.1"/>
    </source>
</evidence>
<dbReference type="PRINTS" id="PR00237">
    <property type="entry name" value="GPCRRHODOPSN"/>
</dbReference>
<evidence type="ECO:0000259" key="7">
    <source>
        <dbReference type="PROSITE" id="PS50262"/>
    </source>
</evidence>
<dbReference type="Gene3D" id="1.20.1070.10">
    <property type="entry name" value="Rhodopsin 7-helix transmembrane proteins"/>
    <property type="match status" value="1"/>
</dbReference>
<feature type="region of interest" description="Disordered" evidence="5">
    <location>
        <begin position="416"/>
        <end position="442"/>
    </location>
</feature>
<keyword evidence="9" id="KW-1185">Reference proteome</keyword>
<comment type="subcellular location">
    <subcellularLocation>
        <location evidence="1">Membrane</location>
    </subcellularLocation>
</comment>
<dbReference type="SUPFAM" id="SSF81321">
    <property type="entry name" value="Family A G protein-coupled receptor-like"/>
    <property type="match status" value="1"/>
</dbReference>
<feature type="transmembrane region" description="Helical" evidence="6">
    <location>
        <begin position="54"/>
        <end position="76"/>
    </location>
</feature>
<evidence type="ECO:0000256" key="3">
    <source>
        <dbReference type="ARBA" id="ARBA00022989"/>
    </source>
</evidence>
<keyword evidence="3 6" id="KW-1133">Transmembrane helix</keyword>
<dbReference type="Proteomes" id="UP000218231">
    <property type="component" value="Unassembled WGS sequence"/>
</dbReference>
<evidence type="ECO:0000256" key="4">
    <source>
        <dbReference type="ARBA" id="ARBA00023136"/>
    </source>
</evidence>
<dbReference type="InterPro" id="IPR053219">
    <property type="entry name" value="GPCR_Dmsr-1"/>
</dbReference>
<accession>A0A2A2K958</accession>
<protein>
    <recommendedName>
        <fullName evidence="7">G-protein coupled receptors family 1 profile domain-containing protein</fullName>
    </recommendedName>
</protein>
<evidence type="ECO:0000256" key="5">
    <source>
        <dbReference type="SAM" id="MobiDB-lite"/>
    </source>
</evidence>
<feature type="compositionally biased region" description="Polar residues" evidence="5">
    <location>
        <begin position="276"/>
        <end position="287"/>
    </location>
</feature>
<feature type="transmembrane region" description="Helical" evidence="6">
    <location>
        <begin position="174"/>
        <end position="195"/>
    </location>
</feature>
<dbReference type="InterPro" id="IPR019427">
    <property type="entry name" value="7TM_GPCR_serpentine_rcpt_Srw"/>
</dbReference>
<comment type="caution">
    <text evidence="8">The sequence shown here is derived from an EMBL/GenBank/DDBJ whole genome shotgun (WGS) entry which is preliminary data.</text>
</comment>
<feature type="region of interest" description="Disordered" evidence="5">
    <location>
        <begin position="271"/>
        <end position="293"/>
    </location>
</feature>
<evidence type="ECO:0000256" key="2">
    <source>
        <dbReference type="ARBA" id="ARBA00022692"/>
    </source>
</evidence>
<dbReference type="PANTHER" id="PTHR46273">
    <property type="entry name" value="MYOSUPPRESSIN RECEPTOR 1, ISOFORM B-RELATED"/>
    <property type="match status" value="1"/>
</dbReference>
<dbReference type="PROSITE" id="PS50262">
    <property type="entry name" value="G_PROTEIN_RECEP_F1_2"/>
    <property type="match status" value="1"/>
</dbReference>
<feature type="compositionally biased region" description="Polar residues" evidence="5">
    <location>
        <begin position="416"/>
        <end position="433"/>
    </location>
</feature>
<proteinExistence type="predicted"/>
<reference evidence="8 9" key="1">
    <citation type="journal article" date="2017" name="Curr. Biol.">
        <title>Genome architecture and evolution of a unichromosomal asexual nematode.</title>
        <authorList>
            <person name="Fradin H."/>
            <person name="Zegar C."/>
            <person name="Gutwein M."/>
            <person name="Lucas J."/>
            <person name="Kovtun M."/>
            <person name="Corcoran D."/>
            <person name="Baugh L.R."/>
            <person name="Kiontke K."/>
            <person name="Gunsalus K."/>
            <person name="Fitch D.H."/>
            <person name="Piano F."/>
        </authorList>
    </citation>
    <scope>NUCLEOTIDE SEQUENCE [LARGE SCALE GENOMIC DNA]</scope>
    <source>
        <strain evidence="8">PF1309</strain>
    </source>
</reference>
<feature type="domain" description="G-protein coupled receptors family 1 profile" evidence="7">
    <location>
        <begin position="69"/>
        <end position="359"/>
    </location>
</feature>
<feature type="transmembrane region" description="Helical" evidence="6">
    <location>
        <begin position="233"/>
        <end position="258"/>
    </location>
</feature>
<name>A0A2A2K958_9BILA</name>
<evidence type="ECO:0000313" key="9">
    <source>
        <dbReference type="Proteomes" id="UP000218231"/>
    </source>
</evidence>
<dbReference type="Pfam" id="PF10324">
    <property type="entry name" value="7TM_GPCR_Srw"/>
    <property type="match status" value="1"/>
</dbReference>
<organism evidence="8 9">
    <name type="scientific">Diploscapter pachys</name>
    <dbReference type="NCBI Taxonomy" id="2018661"/>
    <lineage>
        <taxon>Eukaryota</taxon>
        <taxon>Metazoa</taxon>
        <taxon>Ecdysozoa</taxon>
        <taxon>Nematoda</taxon>
        <taxon>Chromadorea</taxon>
        <taxon>Rhabditida</taxon>
        <taxon>Rhabditina</taxon>
        <taxon>Rhabditomorpha</taxon>
        <taxon>Rhabditoidea</taxon>
        <taxon>Rhabditidae</taxon>
        <taxon>Diploscapter</taxon>
    </lineage>
</organism>
<dbReference type="EMBL" id="LIAE01009279">
    <property type="protein sequence ID" value="PAV70440.1"/>
    <property type="molecule type" value="Genomic_DNA"/>
</dbReference>
<sequence length="481" mass="54509">MNETSRISNGSMILKPNISNEVTMTNSEVYEEEYNGTASIEDFILTFSMYYDEIHIPLSIFICIFGFISNIINIIVLTRKRMRTPINILLTGLSAAQWLLATNYLFFLILENYRTQCYEIFWSKTMTYYRLVNVNLNVVFHTTAFMTTIVVAVFRYCALKYPIQASRHLYKSQLAVVANITVWIIVPIICAPVFFSSKVIQIDHSSVLCQGNKTMSSPLYNIDFQASQKMVSVVFWMFGIVLKVIPSFLLTVLLIALIRSLNSVERRRNKWKREQSGNGNVKLTGSQKKAKNKFASRPRTTRMLVIILLLCVIVEFPNGLLNLCVAIYGDDFGVRIYNPLGNLMEMMTLLYSSVSFILYCTMSNDFLTTFRILFLPWTLEDGSNPNSRGIQPNNCKSSNSLLMVCDSNSCGPQSVVVNPTPGESRTKTNSSVLPRSARMKTRSLDDNMVKDESQLALLTVSPEKCDGENETISANKIFTHV</sequence>
<dbReference type="AlphaFoldDB" id="A0A2A2K958"/>
<feature type="transmembrane region" description="Helical" evidence="6">
    <location>
        <begin position="130"/>
        <end position="154"/>
    </location>
</feature>
<feature type="transmembrane region" description="Helical" evidence="6">
    <location>
        <begin position="303"/>
        <end position="328"/>
    </location>
</feature>
<dbReference type="InterPro" id="IPR000276">
    <property type="entry name" value="GPCR_Rhodpsn"/>
</dbReference>
<keyword evidence="4 6" id="KW-0472">Membrane</keyword>
<dbReference type="OrthoDB" id="5864054at2759"/>
<dbReference type="GO" id="GO:0005886">
    <property type="term" value="C:plasma membrane"/>
    <property type="evidence" value="ECO:0007669"/>
    <property type="project" value="TreeGrafter"/>
</dbReference>
<feature type="transmembrane region" description="Helical" evidence="6">
    <location>
        <begin position="348"/>
        <end position="367"/>
    </location>
</feature>
<dbReference type="PANTHER" id="PTHR46273:SF7">
    <property type="entry name" value="G PROTEIN-COUPLED RECEPTOR EGL-6 ISOFORM B"/>
    <property type="match status" value="1"/>
</dbReference>
<keyword evidence="2 6" id="KW-0812">Transmembrane</keyword>
<dbReference type="CDD" id="cd14978">
    <property type="entry name" value="7tmA_FMRFamide_R-like"/>
    <property type="match status" value="1"/>
</dbReference>
<feature type="transmembrane region" description="Helical" evidence="6">
    <location>
        <begin position="88"/>
        <end position="110"/>
    </location>
</feature>
<gene>
    <name evidence="8" type="ORF">WR25_18944</name>
</gene>